<dbReference type="PANTHER" id="PTHR43798:SF33">
    <property type="entry name" value="HYDROLASE, PUTATIVE (AFU_ORTHOLOGUE AFUA_2G14860)-RELATED"/>
    <property type="match status" value="1"/>
</dbReference>
<protein>
    <recommendedName>
        <fullName evidence="1">AB hydrolase-1 domain-containing protein</fullName>
    </recommendedName>
</protein>
<accession>M5FUH2</accession>
<reference evidence="2 3" key="1">
    <citation type="journal article" date="2012" name="Science">
        <title>The Paleozoic origin of enzymatic lignin decomposition reconstructed from 31 fungal genomes.</title>
        <authorList>
            <person name="Floudas D."/>
            <person name="Binder M."/>
            <person name="Riley R."/>
            <person name="Barry K."/>
            <person name="Blanchette R.A."/>
            <person name="Henrissat B."/>
            <person name="Martinez A.T."/>
            <person name="Otillar R."/>
            <person name="Spatafora J.W."/>
            <person name="Yadav J.S."/>
            <person name="Aerts A."/>
            <person name="Benoit I."/>
            <person name="Boyd A."/>
            <person name="Carlson A."/>
            <person name="Copeland A."/>
            <person name="Coutinho P.M."/>
            <person name="de Vries R.P."/>
            <person name="Ferreira P."/>
            <person name="Findley K."/>
            <person name="Foster B."/>
            <person name="Gaskell J."/>
            <person name="Glotzer D."/>
            <person name="Gorecki P."/>
            <person name="Heitman J."/>
            <person name="Hesse C."/>
            <person name="Hori C."/>
            <person name="Igarashi K."/>
            <person name="Jurgens J.A."/>
            <person name="Kallen N."/>
            <person name="Kersten P."/>
            <person name="Kohler A."/>
            <person name="Kuees U."/>
            <person name="Kumar T.K.A."/>
            <person name="Kuo A."/>
            <person name="LaButti K."/>
            <person name="Larrondo L.F."/>
            <person name="Lindquist E."/>
            <person name="Ling A."/>
            <person name="Lombard V."/>
            <person name="Lucas S."/>
            <person name="Lundell T."/>
            <person name="Martin R."/>
            <person name="McLaughlin D.J."/>
            <person name="Morgenstern I."/>
            <person name="Morin E."/>
            <person name="Murat C."/>
            <person name="Nagy L.G."/>
            <person name="Nolan M."/>
            <person name="Ohm R.A."/>
            <person name="Patyshakuliyeva A."/>
            <person name="Rokas A."/>
            <person name="Ruiz-Duenas F.J."/>
            <person name="Sabat G."/>
            <person name="Salamov A."/>
            <person name="Samejima M."/>
            <person name="Schmutz J."/>
            <person name="Slot J.C."/>
            <person name="St John F."/>
            <person name="Stenlid J."/>
            <person name="Sun H."/>
            <person name="Sun S."/>
            <person name="Syed K."/>
            <person name="Tsang A."/>
            <person name="Wiebenga A."/>
            <person name="Young D."/>
            <person name="Pisabarro A."/>
            <person name="Eastwood D.C."/>
            <person name="Martin F."/>
            <person name="Cullen D."/>
            <person name="Grigoriev I.V."/>
            <person name="Hibbett D.S."/>
        </authorList>
    </citation>
    <scope>NUCLEOTIDE SEQUENCE [LARGE SCALE GENOMIC DNA]</scope>
    <source>
        <strain evidence="2 3">DJM-731 SS1</strain>
    </source>
</reference>
<sequence>MSSSFSWSTAELGSLVSGDHPVRLRYGDTHPGRTSQTPYTTIIALHGIGFNSNIWSPWLPHLPQDIRLIALNRRGFGGSSGLHQPQERLVDGTNTESYGRYLLDLLAFVKYAVKVLKLPGKDTKTGKGGIVLLGWSKGCSYLTSILAMLSSAEGLPASLGLPLSTFDPYLNTIRSHVTNVILYEPPGVLFGIPDLERMWDESSTLAEQGRDFVHAFLAMVPAEKVHLVHISVDNMGITGDDLYNGNGKDKEERETLSNVAFQQIPSFIGLSVIYGEHRHHFYVP</sequence>
<name>M5FUH2_DACPD</name>
<feature type="domain" description="AB hydrolase-1" evidence="1">
    <location>
        <begin position="42"/>
        <end position="204"/>
    </location>
</feature>
<keyword evidence="3" id="KW-1185">Reference proteome</keyword>
<dbReference type="Pfam" id="PF12697">
    <property type="entry name" value="Abhydrolase_6"/>
    <property type="match status" value="1"/>
</dbReference>
<dbReference type="OrthoDB" id="5311491at2759"/>
<dbReference type="SUPFAM" id="SSF53474">
    <property type="entry name" value="alpha/beta-Hydrolases"/>
    <property type="match status" value="1"/>
</dbReference>
<dbReference type="EMBL" id="JH795879">
    <property type="protein sequence ID" value="EJT96891.1"/>
    <property type="molecule type" value="Genomic_DNA"/>
</dbReference>
<dbReference type="AlphaFoldDB" id="M5FUH2"/>
<dbReference type="HOGENOM" id="CLU_071631_0_0_1"/>
<organism evidence="2 3">
    <name type="scientific">Dacryopinax primogenitus (strain DJM 731)</name>
    <name type="common">Brown rot fungus</name>
    <dbReference type="NCBI Taxonomy" id="1858805"/>
    <lineage>
        <taxon>Eukaryota</taxon>
        <taxon>Fungi</taxon>
        <taxon>Dikarya</taxon>
        <taxon>Basidiomycota</taxon>
        <taxon>Agaricomycotina</taxon>
        <taxon>Dacrymycetes</taxon>
        <taxon>Dacrymycetales</taxon>
        <taxon>Dacrymycetaceae</taxon>
        <taxon>Dacryopinax</taxon>
    </lineage>
</organism>
<dbReference type="Gene3D" id="3.40.50.1820">
    <property type="entry name" value="alpha/beta hydrolase"/>
    <property type="match status" value="1"/>
</dbReference>
<dbReference type="InterPro" id="IPR029058">
    <property type="entry name" value="AB_hydrolase_fold"/>
</dbReference>
<dbReference type="Proteomes" id="UP000030653">
    <property type="component" value="Unassembled WGS sequence"/>
</dbReference>
<dbReference type="GO" id="GO:0016020">
    <property type="term" value="C:membrane"/>
    <property type="evidence" value="ECO:0007669"/>
    <property type="project" value="TreeGrafter"/>
</dbReference>
<evidence type="ECO:0000259" key="1">
    <source>
        <dbReference type="Pfam" id="PF12697"/>
    </source>
</evidence>
<gene>
    <name evidence="2" type="ORF">DACRYDRAFT_119714</name>
</gene>
<evidence type="ECO:0000313" key="2">
    <source>
        <dbReference type="EMBL" id="EJT96891.1"/>
    </source>
</evidence>
<dbReference type="InterPro" id="IPR000073">
    <property type="entry name" value="AB_hydrolase_1"/>
</dbReference>
<evidence type="ECO:0000313" key="3">
    <source>
        <dbReference type="Proteomes" id="UP000030653"/>
    </source>
</evidence>
<proteinExistence type="predicted"/>
<dbReference type="PANTHER" id="PTHR43798">
    <property type="entry name" value="MONOACYLGLYCEROL LIPASE"/>
    <property type="match status" value="1"/>
</dbReference>
<dbReference type="InterPro" id="IPR050266">
    <property type="entry name" value="AB_hydrolase_sf"/>
</dbReference>
<dbReference type="RefSeq" id="XP_040623789.1">
    <property type="nucleotide sequence ID" value="XM_040770845.1"/>
</dbReference>
<dbReference type="GeneID" id="63685907"/>